<feature type="transmembrane region" description="Helical" evidence="5">
    <location>
        <begin position="175"/>
        <end position="193"/>
    </location>
</feature>
<feature type="transmembrane region" description="Helical" evidence="5">
    <location>
        <begin position="103"/>
        <end position="121"/>
    </location>
</feature>
<dbReference type="GO" id="GO:0055085">
    <property type="term" value="P:transmembrane transport"/>
    <property type="evidence" value="ECO:0007669"/>
    <property type="project" value="InterPro"/>
</dbReference>
<feature type="transmembrane region" description="Helical" evidence="5">
    <location>
        <begin position="141"/>
        <end position="163"/>
    </location>
</feature>
<name>A0A7K0CW71_9NOCA</name>
<evidence type="ECO:0000259" key="6">
    <source>
        <dbReference type="PROSITE" id="PS50801"/>
    </source>
</evidence>
<dbReference type="EMBL" id="WEGK01000002">
    <property type="protein sequence ID" value="MQY17749.1"/>
    <property type="molecule type" value="Genomic_DNA"/>
</dbReference>
<dbReference type="Pfam" id="PF01740">
    <property type="entry name" value="STAS"/>
    <property type="match status" value="1"/>
</dbReference>
<evidence type="ECO:0000256" key="2">
    <source>
        <dbReference type="ARBA" id="ARBA00022692"/>
    </source>
</evidence>
<dbReference type="PROSITE" id="PS50801">
    <property type="entry name" value="STAS"/>
    <property type="match status" value="1"/>
</dbReference>
<keyword evidence="2 5" id="KW-0812">Transmembrane</keyword>
<feature type="transmembrane region" description="Helical" evidence="5">
    <location>
        <begin position="12"/>
        <end position="31"/>
    </location>
</feature>
<dbReference type="OrthoDB" id="9771198at2"/>
<dbReference type="Proteomes" id="UP000438448">
    <property type="component" value="Unassembled WGS sequence"/>
</dbReference>
<proteinExistence type="predicted"/>
<dbReference type="InterPro" id="IPR001902">
    <property type="entry name" value="SLC26A/SulP_fam"/>
</dbReference>
<dbReference type="Gene3D" id="3.30.750.24">
    <property type="entry name" value="STAS domain"/>
    <property type="match status" value="1"/>
</dbReference>
<evidence type="ECO:0000313" key="8">
    <source>
        <dbReference type="Proteomes" id="UP000438448"/>
    </source>
</evidence>
<gene>
    <name evidence="7" type="ORF">NRB20_08140</name>
</gene>
<feature type="transmembrane region" description="Helical" evidence="5">
    <location>
        <begin position="344"/>
        <end position="362"/>
    </location>
</feature>
<dbReference type="Pfam" id="PF00916">
    <property type="entry name" value="Sulfate_transp"/>
    <property type="match status" value="1"/>
</dbReference>
<evidence type="ECO:0000256" key="3">
    <source>
        <dbReference type="ARBA" id="ARBA00022989"/>
    </source>
</evidence>
<feature type="transmembrane region" description="Helical" evidence="5">
    <location>
        <begin position="321"/>
        <end position="337"/>
    </location>
</feature>
<sequence length="540" mass="55432">MATGLFSIPEGMAYASIGGFNPVAGLYAGIVPPILGSLAAPTVLMVTTLTSAIALTSQAVLSDAGLDPHAAGNVAALTLLVGVIMALMAGLRLGVVMSFVSNAVMTGFSTGIALSIITGVLEDATAYKPPGHNKLLQVWNWIVGIGHWQSAATLVALATIAVWAAARLVRPLAELALLVSMIVVSVGVAIFGVDVETVGDIARIPAGLPPFSAPAWSAMPHLFGGALAVALVALAQAAGVSPSMPNPDGSRSNVNGDFAAQGLANLGGGFFAALPSGGSLSRTGVAAGVGARTRWAGVISGMFLAIVVLVCGSLAEHIPMPVIGGLIMVVGAELIVGKVGDIMLVLRTSRLSALAMVVTFAATTQLPLQQAIVLGAMLSLLLYCVQISRQSELLTLVMDSDGRWRTEEVPAALPPGRVTVVQYGGASFFAELSRLESKLPDVSQARDAVLVLVMRAVPEVPSSALIKQFRRYATRLENAGGRLILAGVRPGMAHVLDRTGVSDQLGAGGVVPADDHVFGAVERAVADAQEWIRTRGDTEQ</sequence>
<keyword evidence="3 5" id="KW-1133">Transmembrane helix</keyword>
<dbReference type="CDD" id="cd07042">
    <property type="entry name" value="STAS_SulP_like_sulfate_transporter"/>
    <property type="match status" value="1"/>
</dbReference>
<dbReference type="AlphaFoldDB" id="A0A7K0CW71"/>
<feature type="transmembrane region" description="Helical" evidence="5">
    <location>
        <begin position="213"/>
        <end position="235"/>
    </location>
</feature>
<comment type="subcellular location">
    <subcellularLocation>
        <location evidence="1">Membrane</location>
        <topology evidence="1">Multi-pass membrane protein</topology>
    </subcellularLocation>
</comment>
<dbReference type="InterPro" id="IPR036513">
    <property type="entry name" value="STAS_dom_sf"/>
</dbReference>
<keyword evidence="8" id="KW-1185">Reference proteome</keyword>
<comment type="caution">
    <text evidence="7">The sequence shown here is derived from an EMBL/GenBank/DDBJ whole genome shotgun (WGS) entry which is preliminary data.</text>
</comment>
<reference evidence="7 8" key="1">
    <citation type="submission" date="2019-10" db="EMBL/GenBank/DDBJ databases">
        <title>Nocardia macrotermitis sp. nov. and Nocardia aurantia sp. nov., isolated from the gut of fungus growing-termite Macrotermes natalensis.</title>
        <authorList>
            <person name="Benndorf R."/>
            <person name="Schwitalla J."/>
            <person name="Martin K."/>
            <person name="De Beer W."/>
            <person name="Kaster A.-K."/>
            <person name="Vollmers J."/>
            <person name="Poulsen M."/>
            <person name="Beemelmanns C."/>
        </authorList>
    </citation>
    <scope>NUCLEOTIDE SEQUENCE [LARGE SCALE GENOMIC DNA]</scope>
    <source>
        <strain evidence="7 8">RB20</strain>
    </source>
</reference>
<dbReference type="SUPFAM" id="SSF52091">
    <property type="entry name" value="SpoIIaa-like"/>
    <property type="match status" value="1"/>
</dbReference>
<protein>
    <submittedName>
        <fullName evidence="7">Putative sulfate transporter</fullName>
    </submittedName>
</protein>
<dbReference type="PANTHER" id="PTHR11814">
    <property type="entry name" value="SULFATE TRANSPORTER"/>
    <property type="match status" value="1"/>
</dbReference>
<keyword evidence="4 5" id="KW-0472">Membrane</keyword>
<feature type="transmembrane region" description="Helical" evidence="5">
    <location>
        <begin position="73"/>
        <end position="91"/>
    </location>
</feature>
<accession>A0A7K0CW71</accession>
<dbReference type="InterPro" id="IPR002645">
    <property type="entry name" value="STAS_dom"/>
</dbReference>
<evidence type="ECO:0000256" key="4">
    <source>
        <dbReference type="ARBA" id="ARBA00023136"/>
    </source>
</evidence>
<feature type="domain" description="STAS" evidence="6">
    <location>
        <begin position="418"/>
        <end position="528"/>
    </location>
</feature>
<evidence type="ECO:0000256" key="5">
    <source>
        <dbReference type="SAM" id="Phobius"/>
    </source>
</evidence>
<organism evidence="7 8">
    <name type="scientific">Nocardia macrotermitis</name>
    <dbReference type="NCBI Taxonomy" id="2585198"/>
    <lineage>
        <taxon>Bacteria</taxon>
        <taxon>Bacillati</taxon>
        <taxon>Actinomycetota</taxon>
        <taxon>Actinomycetes</taxon>
        <taxon>Mycobacteriales</taxon>
        <taxon>Nocardiaceae</taxon>
        <taxon>Nocardia</taxon>
    </lineage>
</organism>
<evidence type="ECO:0000256" key="1">
    <source>
        <dbReference type="ARBA" id="ARBA00004141"/>
    </source>
</evidence>
<evidence type="ECO:0000313" key="7">
    <source>
        <dbReference type="EMBL" id="MQY17749.1"/>
    </source>
</evidence>
<feature type="transmembrane region" description="Helical" evidence="5">
    <location>
        <begin position="295"/>
        <end position="315"/>
    </location>
</feature>
<dbReference type="GO" id="GO:0016020">
    <property type="term" value="C:membrane"/>
    <property type="evidence" value="ECO:0007669"/>
    <property type="project" value="UniProtKB-SubCell"/>
</dbReference>
<dbReference type="InterPro" id="IPR011547">
    <property type="entry name" value="SLC26A/SulP_dom"/>
</dbReference>
<feature type="transmembrane region" description="Helical" evidence="5">
    <location>
        <begin position="38"/>
        <end position="61"/>
    </location>
</feature>